<dbReference type="EMBL" id="JAPMOU010000039">
    <property type="protein sequence ID" value="MDE1464629.1"/>
    <property type="molecule type" value="Genomic_DNA"/>
</dbReference>
<name>A0ABT5UE22_9GAMM</name>
<dbReference type="CDD" id="cd00190">
    <property type="entry name" value="Tryp_SPc"/>
    <property type="match status" value="1"/>
</dbReference>
<dbReference type="InterPro" id="IPR051333">
    <property type="entry name" value="CLIP_Serine_Protease"/>
</dbReference>
<gene>
    <name evidence="6" type="ORF">ORQ98_21935</name>
</gene>
<dbReference type="InterPro" id="IPR009003">
    <property type="entry name" value="Peptidase_S1_PA"/>
</dbReference>
<feature type="signal peptide" evidence="4">
    <location>
        <begin position="1"/>
        <end position="33"/>
    </location>
</feature>
<dbReference type="PANTHER" id="PTHR24260">
    <property type="match status" value="1"/>
</dbReference>
<dbReference type="InterPro" id="IPR001314">
    <property type="entry name" value="Peptidase_S1A"/>
</dbReference>
<dbReference type="PROSITE" id="PS00135">
    <property type="entry name" value="TRYPSIN_SER"/>
    <property type="match status" value="1"/>
</dbReference>
<feature type="chain" id="PRO_5045643623" evidence="4">
    <location>
        <begin position="34"/>
        <end position="418"/>
    </location>
</feature>
<comment type="caution">
    <text evidence="6">The sequence shown here is derived from an EMBL/GenBank/DDBJ whole genome shotgun (WGS) entry which is preliminary data.</text>
</comment>
<dbReference type="SUPFAM" id="SSF50494">
    <property type="entry name" value="Trypsin-like serine proteases"/>
    <property type="match status" value="1"/>
</dbReference>
<dbReference type="InterPro" id="IPR001254">
    <property type="entry name" value="Trypsin_dom"/>
</dbReference>
<dbReference type="Gene3D" id="2.40.10.10">
    <property type="entry name" value="Trypsin-like serine proteases"/>
    <property type="match status" value="2"/>
</dbReference>
<dbReference type="InterPro" id="IPR033116">
    <property type="entry name" value="TRYPSIN_SER"/>
</dbReference>
<keyword evidence="7" id="KW-1185">Reference proteome</keyword>
<keyword evidence="2" id="KW-0720">Serine protease</keyword>
<dbReference type="EC" id="3.4.21.-" evidence="6"/>
<sequence length="418" mass="46288">MLIKNNLINNKSTFKAKLLTLSLLSTISAPSQAIVNGSIVDKSDSPAWMVALLATGELPANDRQFCGGMLIAHDWVLTAAHCVNTTAPTEIEVAIGINDLDDLDDETKKKAIQTRKVDRVILHPKYFDDESPWRHLGNLENDIALIRLKDLAAPQTPLLQLSDHVPISGTESTLYGWGLAKSEQKDTKPFEYKGHKAEVEETVQEAVSYPWLEKLTVEVNTAQVCKTRFLPQFQQQVQEATNELPLAKQNLNSLHTIKHLLTLDINNLVDNNTKVEEQQVLALKANDIVAFKKHKKEKEAIASDYELLNEKLEKISSAYDELNSEINSLPAYTQYITNNYVFPNNSLCVNSVTTPDAGPCNGDSGGPLVINENGMDKLIGIASFVGGGCGNPDSGNFYTGVHAYKNWIEKTMKDHRAY</sequence>
<proteinExistence type="predicted"/>
<feature type="domain" description="Peptidase S1" evidence="5">
    <location>
        <begin position="34"/>
        <end position="413"/>
    </location>
</feature>
<evidence type="ECO:0000256" key="1">
    <source>
        <dbReference type="ARBA" id="ARBA00023157"/>
    </source>
</evidence>
<dbReference type="Proteomes" id="UP001528823">
    <property type="component" value="Unassembled WGS sequence"/>
</dbReference>
<evidence type="ECO:0000256" key="4">
    <source>
        <dbReference type="SAM" id="SignalP"/>
    </source>
</evidence>
<feature type="coiled-coil region" evidence="3">
    <location>
        <begin position="291"/>
        <end position="325"/>
    </location>
</feature>
<keyword evidence="2" id="KW-0645">Protease</keyword>
<keyword evidence="4" id="KW-0732">Signal</keyword>
<accession>A0ABT5UE22</accession>
<evidence type="ECO:0000256" key="2">
    <source>
        <dbReference type="RuleBase" id="RU363034"/>
    </source>
</evidence>
<dbReference type="PROSITE" id="PS50240">
    <property type="entry name" value="TRYPSIN_DOM"/>
    <property type="match status" value="1"/>
</dbReference>
<dbReference type="SMART" id="SM00020">
    <property type="entry name" value="Tryp_SPc"/>
    <property type="match status" value="1"/>
</dbReference>
<keyword evidence="2 6" id="KW-0378">Hydrolase</keyword>
<organism evidence="6 7">
    <name type="scientific">Spartinivicinus poritis</name>
    <dbReference type="NCBI Taxonomy" id="2994640"/>
    <lineage>
        <taxon>Bacteria</taxon>
        <taxon>Pseudomonadati</taxon>
        <taxon>Pseudomonadota</taxon>
        <taxon>Gammaproteobacteria</taxon>
        <taxon>Oceanospirillales</taxon>
        <taxon>Zooshikellaceae</taxon>
        <taxon>Spartinivicinus</taxon>
    </lineage>
</organism>
<dbReference type="RefSeq" id="WP_274690954.1">
    <property type="nucleotide sequence ID" value="NZ_JAPMOU010000039.1"/>
</dbReference>
<evidence type="ECO:0000256" key="3">
    <source>
        <dbReference type="SAM" id="Coils"/>
    </source>
</evidence>
<reference evidence="6 7" key="1">
    <citation type="submission" date="2022-11" db="EMBL/GenBank/DDBJ databases">
        <title>Spartinivicinus poritis sp. nov., isolated from scleractinian coral Porites lutea.</title>
        <authorList>
            <person name="Zhang G."/>
            <person name="Cai L."/>
            <person name="Wei Q."/>
        </authorList>
    </citation>
    <scope>NUCLEOTIDE SEQUENCE [LARGE SCALE GENOMIC DNA]</scope>
    <source>
        <strain evidence="6 7">A2-2</strain>
    </source>
</reference>
<dbReference type="InterPro" id="IPR018114">
    <property type="entry name" value="TRYPSIN_HIS"/>
</dbReference>
<dbReference type="PRINTS" id="PR00722">
    <property type="entry name" value="CHYMOTRYPSIN"/>
</dbReference>
<evidence type="ECO:0000313" key="6">
    <source>
        <dbReference type="EMBL" id="MDE1464629.1"/>
    </source>
</evidence>
<protein>
    <submittedName>
        <fullName evidence="6">Trypsin-like serine protease</fullName>
        <ecNumber evidence="6">3.4.21.-</ecNumber>
    </submittedName>
</protein>
<evidence type="ECO:0000313" key="7">
    <source>
        <dbReference type="Proteomes" id="UP001528823"/>
    </source>
</evidence>
<keyword evidence="1" id="KW-1015">Disulfide bond</keyword>
<dbReference type="InterPro" id="IPR043504">
    <property type="entry name" value="Peptidase_S1_PA_chymotrypsin"/>
</dbReference>
<dbReference type="GO" id="GO:0016787">
    <property type="term" value="F:hydrolase activity"/>
    <property type="evidence" value="ECO:0007669"/>
    <property type="project" value="UniProtKB-KW"/>
</dbReference>
<dbReference type="PANTHER" id="PTHR24260:SF136">
    <property type="entry name" value="GH08193P-RELATED"/>
    <property type="match status" value="1"/>
</dbReference>
<dbReference type="Pfam" id="PF00089">
    <property type="entry name" value="Trypsin"/>
    <property type="match status" value="2"/>
</dbReference>
<dbReference type="PROSITE" id="PS00134">
    <property type="entry name" value="TRYPSIN_HIS"/>
    <property type="match status" value="1"/>
</dbReference>
<keyword evidence="3" id="KW-0175">Coiled coil</keyword>
<evidence type="ECO:0000259" key="5">
    <source>
        <dbReference type="PROSITE" id="PS50240"/>
    </source>
</evidence>